<organism evidence="1 2">
    <name type="scientific">Hibiscus sabdariffa</name>
    <name type="common">roselle</name>
    <dbReference type="NCBI Taxonomy" id="183260"/>
    <lineage>
        <taxon>Eukaryota</taxon>
        <taxon>Viridiplantae</taxon>
        <taxon>Streptophyta</taxon>
        <taxon>Embryophyta</taxon>
        <taxon>Tracheophyta</taxon>
        <taxon>Spermatophyta</taxon>
        <taxon>Magnoliopsida</taxon>
        <taxon>eudicotyledons</taxon>
        <taxon>Gunneridae</taxon>
        <taxon>Pentapetalae</taxon>
        <taxon>rosids</taxon>
        <taxon>malvids</taxon>
        <taxon>Malvales</taxon>
        <taxon>Malvaceae</taxon>
        <taxon>Malvoideae</taxon>
        <taxon>Hibiscus</taxon>
    </lineage>
</organism>
<accession>A0ABR2FKB7</accession>
<sequence>MLAAMPSLVSENSTSYCKHTPLTGVPKSVKQNELFGNDTSLFPPIPSHPIPRFLGLILMIEPEHTEGVAK</sequence>
<proteinExistence type="predicted"/>
<evidence type="ECO:0000313" key="1">
    <source>
        <dbReference type="EMBL" id="KAK8581315.1"/>
    </source>
</evidence>
<name>A0ABR2FKB7_9ROSI</name>
<evidence type="ECO:0000313" key="2">
    <source>
        <dbReference type="Proteomes" id="UP001472677"/>
    </source>
</evidence>
<reference evidence="1 2" key="1">
    <citation type="journal article" date="2024" name="G3 (Bethesda)">
        <title>Genome assembly of Hibiscus sabdariffa L. provides insights into metabolisms of medicinal natural products.</title>
        <authorList>
            <person name="Kim T."/>
        </authorList>
    </citation>
    <scope>NUCLEOTIDE SEQUENCE [LARGE SCALE GENOMIC DNA]</scope>
    <source>
        <strain evidence="1">TK-2024</strain>
        <tissue evidence="1">Old leaves</tissue>
    </source>
</reference>
<dbReference type="EMBL" id="JBBPBM010000006">
    <property type="protein sequence ID" value="KAK8581315.1"/>
    <property type="molecule type" value="Genomic_DNA"/>
</dbReference>
<protein>
    <submittedName>
        <fullName evidence="1">Uncharacterized protein</fullName>
    </submittedName>
</protein>
<keyword evidence="2" id="KW-1185">Reference proteome</keyword>
<gene>
    <name evidence="1" type="ORF">V6N12_071544</name>
</gene>
<dbReference type="Proteomes" id="UP001472677">
    <property type="component" value="Unassembled WGS sequence"/>
</dbReference>
<comment type="caution">
    <text evidence="1">The sequence shown here is derived from an EMBL/GenBank/DDBJ whole genome shotgun (WGS) entry which is preliminary data.</text>
</comment>